<keyword evidence="7" id="KW-0902">Two-component regulatory system</keyword>
<dbReference type="AlphaFoldDB" id="A0A174ALI9"/>
<dbReference type="EMBL" id="CZAB01000001">
    <property type="protein sequence ID" value="CUN88296.1"/>
    <property type="molecule type" value="Genomic_DNA"/>
</dbReference>
<keyword evidence="4" id="KW-0597">Phosphoprotein</keyword>
<keyword evidence="6 10" id="KW-0418">Kinase</keyword>
<keyword evidence="8" id="KW-0812">Transmembrane</keyword>
<evidence type="ECO:0000313" key="10">
    <source>
        <dbReference type="EMBL" id="CUN88296.1"/>
    </source>
</evidence>
<evidence type="ECO:0000256" key="7">
    <source>
        <dbReference type="ARBA" id="ARBA00023012"/>
    </source>
</evidence>
<protein>
    <recommendedName>
        <fullName evidence="3">histidine kinase</fullName>
        <ecNumber evidence="3">2.7.13.3</ecNumber>
    </recommendedName>
</protein>
<dbReference type="InterPro" id="IPR005467">
    <property type="entry name" value="His_kinase_dom"/>
</dbReference>
<dbReference type="InterPro" id="IPR004358">
    <property type="entry name" value="Sig_transdc_His_kin-like_C"/>
</dbReference>
<dbReference type="EC" id="2.7.13.3" evidence="3"/>
<dbReference type="Proteomes" id="UP000095512">
    <property type="component" value="Unassembled WGS sequence"/>
</dbReference>
<evidence type="ECO:0000256" key="4">
    <source>
        <dbReference type="ARBA" id="ARBA00022553"/>
    </source>
</evidence>
<evidence type="ECO:0000256" key="1">
    <source>
        <dbReference type="ARBA" id="ARBA00000085"/>
    </source>
</evidence>
<dbReference type="SUPFAM" id="SSF55874">
    <property type="entry name" value="ATPase domain of HSP90 chaperone/DNA topoisomerase II/histidine kinase"/>
    <property type="match status" value="1"/>
</dbReference>
<dbReference type="GO" id="GO:0016020">
    <property type="term" value="C:membrane"/>
    <property type="evidence" value="ECO:0007669"/>
    <property type="project" value="UniProtKB-SubCell"/>
</dbReference>
<dbReference type="CDD" id="cd00075">
    <property type="entry name" value="HATPase"/>
    <property type="match status" value="1"/>
</dbReference>
<evidence type="ECO:0000259" key="9">
    <source>
        <dbReference type="PROSITE" id="PS50109"/>
    </source>
</evidence>
<dbReference type="SMART" id="SM00388">
    <property type="entry name" value="HisKA"/>
    <property type="match status" value="1"/>
</dbReference>
<evidence type="ECO:0000313" key="11">
    <source>
        <dbReference type="Proteomes" id="UP000095512"/>
    </source>
</evidence>
<dbReference type="InterPro" id="IPR003661">
    <property type="entry name" value="HisK_dim/P_dom"/>
</dbReference>
<dbReference type="PANTHER" id="PTHR43711:SF1">
    <property type="entry name" value="HISTIDINE KINASE 1"/>
    <property type="match status" value="1"/>
</dbReference>
<evidence type="ECO:0000256" key="2">
    <source>
        <dbReference type="ARBA" id="ARBA00004370"/>
    </source>
</evidence>
<dbReference type="SUPFAM" id="SSF47384">
    <property type="entry name" value="Homodimeric domain of signal transducing histidine kinase"/>
    <property type="match status" value="1"/>
</dbReference>
<proteinExistence type="predicted"/>
<comment type="catalytic activity">
    <reaction evidence="1">
        <text>ATP + protein L-histidine = ADP + protein N-phospho-L-histidine.</text>
        <dbReference type="EC" id="2.7.13.3"/>
    </reaction>
</comment>
<dbReference type="Gene3D" id="1.10.287.130">
    <property type="match status" value="1"/>
</dbReference>
<evidence type="ECO:0000256" key="3">
    <source>
        <dbReference type="ARBA" id="ARBA00012438"/>
    </source>
</evidence>
<dbReference type="PRINTS" id="PR00344">
    <property type="entry name" value="BCTRLSENSOR"/>
</dbReference>
<dbReference type="Gene3D" id="3.30.565.10">
    <property type="entry name" value="Histidine kinase-like ATPase, C-terminal domain"/>
    <property type="match status" value="1"/>
</dbReference>
<keyword evidence="5 10" id="KW-0808">Transferase</keyword>
<dbReference type="InterPro" id="IPR036890">
    <property type="entry name" value="HATPase_C_sf"/>
</dbReference>
<reference evidence="10 11" key="1">
    <citation type="submission" date="2015-09" db="EMBL/GenBank/DDBJ databases">
        <authorList>
            <consortium name="Pathogen Informatics"/>
        </authorList>
    </citation>
    <scope>NUCLEOTIDE SEQUENCE [LARGE SCALE GENOMIC DNA]</scope>
    <source>
        <strain evidence="10 11">2789STDY5834865</strain>
    </source>
</reference>
<organism evidence="10 11">
    <name type="scientific">Enterocloster clostridioformis</name>
    <dbReference type="NCBI Taxonomy" id="1531"/>
    <lineage>
        <taxon>Bacteria</taxon>
        <taxon>Bacillati</taxon>
        <taxon>Bacillota</taxon>
        <taxon>Clostridia</taxon>
        <taxon>Lachnospirales</taxon>
        <taxon>Lachnospiraceae</taxon>
        <taxon>Enterocloster</taxon>
    </lineage>
</organism>
<gene>
    <name evidence="10" type="primary">baeS</name>
    <name evidence="10" type="ORF">ERS852480_00071</name>
</gene>
<feature type="domain" description="Histidine kinase" evidence="9">
    <location>
        <begin position="216"/>
        <end position="439"/>
    </location>
</feature>
<dbReference type="GO" id="GO:0000155">
    <property type="term" value="F:phosphorelay sensor kinase activity"/>
    <property type="evidence" value="ECO:0007669"/>
    <property type="project" value="InterPro"/>
</dbReference>
<evidence type="ECO:0000256" key="8">
    <source>
        <dbReference type="SAM" id="Phobius"/>
    </source>
</evidence>
<dbReference type="InterPro" id="IPR050736">
    <property type="entry name" value="Sensor_HK_Regulatory"/>
</dbReference>
<dbReference type="InterPro" id="IPR003594">
    <property type="entry name" value="HATPase_dom"/>
</dbReference>
<comment type="subcellular location">
    <subcellularLocation>
        <location evidence="2">Membrane</location>
    </subcellularLocation>
</comment>
<dbReference type="SMART" id="SM00387">
    <property type="entry name" value="HATPase_c"/>
    <property type="match status" value="1"/>
</dbReference>
<sequence>MIKRLRRQLTALFTITTGLILTLVVIGILVISAREFNKKNLVSFQNQILNITSRLQSGTTISCTWLSRLESDNRLIIHIEDNGKPLLYRGSWTPASGRDTLIMLAREAAMSERIDPSSRPVSSSLLRSSVFTVTGDCNDTYLGSVLVLPTRTGFQSLTLLAYKDPMGFGLYRQGILFFLLNLAGIAALMSVSWVLVGKSLKPLAESQKQQNEFIAAASHELRAPLAVIRSSICAARTAPDQREKFMDNMDRECSRMSCLVGDMLLLASADTGHWSLRTSSLDMDTLLISIYERFEPLYQDKGVCLKLDLPETSLPRVSGDENRLEQIFAVLLDNALRYTPRGRSVSLAASVQTDKHLLSRGRSMVCLTVSDQGCGMDDETKKHIFNRFYRGDSARSHKQNYGLGLSIAKELVQLHRGTISVSDSPDGGACFLVRLPAEPESHASGR</sequence>
<dbReference type="PANTHER" id="PTHR43711">
    <property type="entry name" value="TWO-COMPONENT HISTIDINE KINASE"/>
    <property type="match status" value="1"/>
</dbReference>
<dbReference type="InterPro" id="IPR036097">
    <property type="entry name" value="HisK_dim/P_sf"/>
</dbReference>
<feature type="transmembrane region" description="Helical" evidence="8">
    <location>
        <begin position="12"/>
        <end position="33"/>
    </location>
</feature>
<accession>A0A174ALI9</accession>
<evidence type="ECO:0000256" key="6">
    <source>
        <dbReference type="ARBA" id="ARBA00022777"/>
    </source>
</evidence>
<name>A0A174ALI9_9FIRM</name>
<keyword evidence="8" id="KW-0472">Membrane</keyword>
<feature type="transmembrane region" description="Helical" evidence="8">
    <location>
        <begin position="175"/>
        <end position="196"/>
    </location>
</feature>
<dbReference type="Pfam" id="PF02518">
    <property type="entry name" value="HATPase_c"/>
    <property type="match status" value="1"/>
</dbReference>
<keyword evidence="8" id="KW-1133">Transmembrane helix</keyword>
<dbReference type="CDD" id="cd00082">
    <property type="entry name" value="HisKA"/>
    <property type="match status" value="1"/>
</dbReference>
<dbReference type="FunFam" id="3.30.565.10:FF:000006">
    <property type="entry name" value="Sensor histidine kinase WalK"/>
    <property type="match status" value="1"/>
</dbReference>
<dbReference type="PROSITE" id="PS50109">
    <property type="entry name" value="HIS_KIN"/>
    <property type="match status" value="1"/>
</dbReference>
<dbReference type="Pfam" id="PF00512">
    <property type="entry name" value="HisKA"/>
    <property type="match status" value="1"/>
</dbReference>
<evidence type="ECO:0000256" key="5">
    <source>
        <dbReference type="ARBA" id="ARBA00022679"/>
    </source>
</evidence>
<dbReference type="RefSeq" id="WP_022200797.1">
    <property type="nucleotide sequence ID" value="NZ_CATYWZ010000033.1"/>
</dbReference>